<proteinExistence type="predicted"/>
<dbReference type="EMBL" id="GBRH01191487">
    <property type="protein sequence ID" value="JAE06409.1"/>
    <property type="molecule type" value="Transcribed_RNA"/>
</dbReference>
<protein>
    <submittedName>
        <fullName evidence="2">Uncharacterized protein</fullName>
    </submittedName>
</protein>
<accession>A0A0A9F5B6</accession>
<name>A0A0A9F5B6_ARUDO</name>
<reference evidence="2" key="1">
    <citation type="submission" date="2014-09" db="EMBL/GenBank/DDBJ databases">
        <authorList>
            <person name="Magalhaes I.L.F."/>
            <person name="Oliveira U."/>
            <person name="Santos F.R."/>
            <person name="Vidigal T.H.D.A."/>
            <person name="Brescovit A.D."/>
            <person name="Santos A.J."/>
        </authorList>
    </citation>
    <scope>NUCLEOTIDE SEQUENCE</scope>
    <source>
        <tissue evidence="2">Shoot tissue taken approximately 20 cm above the soil surface</tissue>
    </source>
</reference>
<dbReference type="AlphaFoldDB" id="A0A0A9F5B6"/>
<sequence length="33" mass="3928">MLWQKVSFYHLLASRSLIMSMLMIIHMVYGLTL</sequence>
<organism evidence="2">
    <name type="scientific">Arundo donax</name>
    <name type="common">Giant reed</name>
    <name type="synonym">Donax arundinaceus</name>
    <dbReference type="NCBI Taxonomy" id="35708"/>
    <lineage>
        <taxon>Eukaryota</taxon>
        <taxon>Viridiplantae</taxon>
        <taxon>Streptophyta</taxon>
        <taxon>Embryophyta</taxon>
        <taxon>Tracheophyta</taxon>
        <taxon>Spermatophyta</taxon>
        <taxon>Magnoliopsida</taxon>
        <taxon>Liliopsida</taxon>
        <taxon>Poales</taxon>
        <taxon>Poaceae</taxon>
        <taxon>PACMAD clade</taxon>
        <taxon>Arundinoideae</taxon>
        <taxon>Arundineae</taxon>
        <taxon>Arundo</taxon>
    </lineage>
</organism>
<evidence type="ECO:0000313" key="2">
    <source>
        <dbReference type="EMBL" id="JAE06409.1"/>
    </source>
</evidence>
<keyword evidence="1" id="KW-0472">Membrane</keyword>
<keyword evidence="1" id="KW-1133">Transmembrane helix</keyword>
<evidence type="ECO:0000256" key="1">
    <source>
        <dbReference type="SAM" id="Phobius"/>
    </source>
</evidence>
<reference evidence="2" key="2">
    <citation type="journal article" date="2015" name="Data Brief">
        <title>Shoot transcriptome of the giant reed, Arundo donax.</title>
        <authorList>
            <person name="Barrero R.A."/>
            <person name="Guerrero F.D."/>
            <person name="Moolhuijzen P."/>
            <person name="Goolsby J.A."/>
            <person name="Tidwell J."/>
            <person name="Bellgard S.E."/>
            <person name="Bellgard M.I."/>
        </authorList>
    </citation>
    <scope>NUCLEOTIDE SEQUENCE</scope>
    <source>
        <tissue evidence="2">Shoot tissue taken approximately 20 cm above the soil surface</tissue>
    </source>
</reference>
<keyword evidence="1" id="KW-0812">Transmembrane</keyword>
<feature type="transmembrane region" description="Helical" evidence="1">
    <location>
        <begin position="12"/>
        <end position="31"/>
    </location>
</feature>